<dbReference type="GO" id="GO:0030170">
    <property type="term" value="F:pyridoxal phosphate binding"/>
    <property type="evidence" value="ECO:0007669"/>
    <property type="project" value="InterPro"/>
</dbReference>
<name>A0A3G2R1Q3_9FIRM</name>
<keyword evidence="7" id="KW-1185">Reference proteome</keyword>
<sequence length="386" mass="42483">MELQIAERIKTLPVHFFSNLVKKAEAQKAEGVDVIDLGRGSPDLATPPHIVKALKSAAEDPATHRYPLFTGLPELKEAIAVFYKREFDVELSPEKEVAILFGSKTGVVELPQCILNPGDICLMPDPGYPDYLSGVHFSQAVNYFMPLTAENGFLPDLGSIPEEIKKRAKLMFLNYPNNPTTAVGSREFYEDTVKFAEENGIIIAHDFAYGSIVFDGKTAPSFLSVPGAREVGVEFYSLSKTYNMAGWRVGFALGNEKIISAINTIQNHYFAGLFTAVQWAAVAALSMSQDCVKELVQTYQRRRDVFVGALRKGGIEVLNPPATFFVWIKVPQNYTSEEFTDLLLNRAGVVVAPGIGFGSQGEGYIRASLLCDESRLAEAAHRMTNL</sequence>
<keyword evidence="2 4" id="KW-0032">Aminotransferase</keyword>
<evidence type="ECO:0000256" key="3">
    <source>
        <dbReference type="ARBA" id="ARBA00022679"/>
    </source>
</evidence>
<comment type="similarity">
    <text evidence="4">Belongs to the class-I pyridoxal-phosphate-dependent aminotransferase family.</text>
</comment>
<comment type="cofactor">
    <cofactor evidence="1 4">
        <name>pyridoxal 5'-phosphate</name>
        <dbReference type="ChEBI" id="CHEBI:597326"/>
    </cofactor>
</comment>
<dbReference type="PANTHER" id="PTHR42832:SF3">
    <property type="entry name" value="L-GLUTAMINE--4-(METHYLSULFANYL)-2-OXOBUTANOATE AMINOTRANSFERASE"/>
    <property type="match status" value="1"/>
</dbReference>
<keyword evidence="3 4" id="KW-0808">Transferase</keyword>
<gene>
    <name evidence="6" type="ORF">D2962_01025</name>
</gene>
<dbReference type="Gene3D" id="3.40.640.10">
    <property type="entry name" value="Type I PLP-dependent aspartate aminotransferase-like (Major domain)"/>
    <property type="match status" value="1"/>
</dbReference>
<dbReference type="InterPro" id="IPR015421">
    <property type="entry name" value="PyrdxlP-dep_Trfase_major"/>
</dbReference>
<evidence type="ECO:0000259" key="5">
    <source>
        <dbReference type="Pfam" id="PF00155"/>
    </source>
</evidence>
<dbReference type="Proteomes" id="UP000280960">
    <property type="component" value="Chromosome"/>
</dbReference>
<dbReference type="KEGG" id="bacg:D2962_01025"/>
<dbReference type="InterPro" id="IPR050881">
    <property type="entry name" value="LL-DAP_aminotransferase"/>
</dbReference>
<dbReference type="GO" id="GO:0008483">
    <property type="term" value="F:transaminase activity"/>
    <property type="evidence" value="ECO:0007669"/>
    <property type="project" value="UniProtKB-KW"/>
</dbReference>
<dbReference type="EC" id="2.6.1.-" evidence="4"/>
<dbReference type="SUPFAM" id="SSF53383">
    <property type="entry name" value="PLP-dependent transferases"/>
    <property type="match status" value="1"/>
</dbReference>
<evidence type="ECO:0000256" key="2">
    <source>
        <dbReference type="ARBA" id="ARBA00022576"/>
    </source>
</evidence>
<protein>
    <recommendedName>
        <fullName evidence="4">Aminotransferase</fullName>
        <ecNumber evidence="4">2.6.1.-</ecNumber>
    </recommendedName>
</protein>
<evidence type="ECO:0000313" key="7">
    <source>
        <dbReference type="Proteomes" id="UP000280960"/>
    </source>
</evidence>
<organism evidence="6 7">
    <name type="scientific">Biomaibacter acetigenes</name>
    <dbReference type="NCBI Taxonomy" id="2316383"/>
    <lineage>
        <taxon>Bacteria</taxon>
        <taxon>Bacillati</taxon>
        <taxon>Bacillota</taxon>
        <taxon>Clostridia</taxon>
        <taxon>Thermosediminibacterales</taxon>
        <taxon>Tepidanaerobacteraceae</taxon>
        <taxon>Biomaibacter</taxon>
    </lineage>
</organism>
<dbReference type="InterPro" id="IPR004838">
    <property type="entry name" value="NHTrfase_class1_PyrdxlP-BS"/>
</dbReference>
<evidence type="ECO:0000313" key="6">
    <source>
        <dbReference type="EMBL" id="AYO29372.1"/>
    </source>
</evidence>
<proteinExistence type="inferred from homology"/>
<dbReference type="RefSeq" id="WP_122013846.1">
    <property type="nucleotide sequence ID" value="NZ_CP033169.1"/>
</dbReference>
<dbReference type="CDD" id="cd00609">
    <property type="entry name" value="AAT_like"/>
    <property type="match status" value="1"/>
</dbReference>
<dbReference type="PROSITE" id="PS00105">
    <property type="entry name" value="AA_TRANSFER_CLASS_1"/>
    <property type="match status" value="1"/>
</dbReference>
<dbReference type="PANTHER" id="PTHR42832">
    <property type="entry name" value="AMINO ACID AMINOTRANSFERASE"/>
    <property type="match status" value="1"/>
</dbReference>
<dbReference type="InterPro" id="IPR004839">
    <property type="entry name" value="Aminotransferase_I/II_large"/>
</dbReference>
<evidence type="ECO:0000256" key="4">
    <source>
        <dbReference type="RuleBase" id="RU000481"/>
    </source>
</evidence>
<dbReference type="Gene3D" id="3.90.1150.10">
    <property type="entry name" value="Aspartate Aminotransferase, domain 1"/>
    <property type="match status" value="1"/>
</dbReference>
<dbReference type="InterPro" id="IPR015424">
    <property type="entry name" value="PyrdxlP-dep_Trfase"/>
</dbReference>
<dbReference type="Pfam" id="PF00155">
    <property type="entry name" value="Aminotran_1_2"/>
    <property type="match status" value="1"/>
</dbReference>
<dbReference type="EMBL" id="CP033169">
    <property type="protein sequence ID" value="AYO29372.1"/>
    <property type="molecule type" value="Genomic_DNA"/>
</dbReference>
<accession>A0A3G2R1Q3</accession>
<dbReference type="NCBIfam" id="NF005977">
    <property type="entry name" value="PRK08068.1"/>
    <property type="match status" value="1"/>
</dbReference>
<reference evidence="6 7" key="1">
    <citation type="submission" date="2018-10" db="EMBL/GenBank/DDBJ databases">
        <authorList>
            <person name="Zhang X."/>
        </authorList>
    </citation>
    <scope>NUCLEOTIDE SEQUENCE [LARGE SCALE GENOMIC DNA]</scope>
    <source>
        <strain evidence="6 7">SK-G1</strain>
    </source>
</reference>
<evidence type="ECO:0000256" key="1">
    <source>
        <dbReference type="ARBA" id="ARBA00001933"/>
    </source>
</evidence>
<dbReference type="InterPro" id="IPR015422">
    <property type="entry name" value="PyrdxlP-dep_Trfase_small"/>
</dbReference>
<dbReference type="AlphaFoldDB" id="A0A3G2R1Q3"/>
<feature type="domain" description="Aminotransferase class I/classII large" evidence="5">
    <location>
        <begin position="33"/>
        <end position="382"/>
    </location>
</feature>